<proteinExistence type="predicted"/>
<evidence type="ECO:0000313" key="1">
    <source>
        <dbReference type="EMBL" id="RTQ30819.1"/>
    </source>
</evidence>
<accession>A0A3S0JRJ6</accession>
<dbReference type="EMBL" id="RXOE01000011">
    <property type="protein sequence ID" value="RTQ30819.1"/>
    <property type="molecule type" value="Genomic_DNA"/>
</dbReference>
<organism evidence="1 2">
    <name type="scientific">Variovorax gossypii</name>
    <dbReference type="NCBI Taxonomy" id="1679495"/>
    <lineage>
        <taxon>Bacteria</taxon>
        <taxon>Pseudomonadati</taxon>
        <taxon>Pseudomonadota</taxon>
        <taxon>Betaproteobacteria</taxon>
        <taxon>Burkholderiales</taxon>
        <taxon>Comamonadaceae</taxon>
        <taxon>Variovorax</taxon>
    </lineage>
</organism>
<name>A0A3S0JRJ6_9BURK</name>
<dbReference type="Proteomes" id="UP000267418">
    <property type="component" value="Unassembled WGS sequence"/>
</dbReference>
<protein>
    <submittedName>
        <fullName evidence="1">Uncharacterized protein</fullName>
    </submittedName>
</protein>
<gene>
    <name evidence="1" type="ORF">EJP69_27680</name>
</gene>
<dbReference type="AlphaFoldDB" id="A0A3S0JRJ6"/>
<keyword evidence="2" id="KW-1185">Reference proteome</keyword>
<comment type="caution">
    <text evidence="1">The sequence shown here is derived from an EMBL/GenBank/DDBJ whole genome shotgun (WGS) entry which is preliminary data.</text>
</comment>
<dbReference type="RefSeq" id="WP_093206450.1">
    <property type="nucleotide sequence ID" value="NZ_RXOE01000011.1"/>
</dbReference>
<evidence type="ECO:0000313" key="2">
    <source>
        <dbReference type="Proteomes" id="UP000267418"/>
    </source>
</evidence>
<sequence>MANLSQDQRLRLASYINLMDARPVAAPLGTPRQRSGFPVPGTGAGNVYDNACWNWALTGGTGRIRDPGSAVSVWEDIIAMNILVEPPVVAGINNVDANYPGSGADFTLLRNNWVAAAGGNVAAQDTFKEAMLRIAARKNGMTVSVLPIAACTYTLHMKTAQWYSWHHMGIGINLSYRGAMRRTIVQTVPQTHVWHGCSVMWDEGQPDTVIGVSELKRAHVDVLDEVTVTCCICNAVPLGLLRPTKGWHRCGHCSAVYCRVHKAALNIVTAKTTFNPHTVRTCSRLGCVGQTRQI</sequence>
<dbReference type="OrthoDB" id="8889654at2"/>
<reference evidence="1 2" key="1">
    <citation type="submission" date="2018-12" db="EMBL/GenBank/DDBJ databases">
        <title>The genome of Variovorax gossypii DSM 100435.</title>
        <authorList>
            <person name="Gao J."/>
            <person name="Sun J."/>
        </authorList>
    </citation>
    <scope>NUCLEOTIDE SEQUENCE [LARGE SCALE GENOMIC DNA]</scope>
    <source>
        <strain evidence="1 2">DSM 100435</strain>
    </source>
</reference>